<comment type="caution">
    <text evidence="2">The sequence shown here is derived from an EMBL/GenBank/DDBJ whole genome shotgun (WGS) entry which is preliminary data.</text>
</comment>
<feature type="compositionally biased region" description="Basic and acidic residues" evidence="1">
    <location>
        <begin position="1"/>
        <end position="11"/>
    </location>
</feature>
<gene>
    <name evidence="2" type="ORF">Pmani_009781</name>
</gene>
<sequence>MHERVEGERGKSVPPLPASLLSTLTLPDGPVVTPDKSSDLLGNTPTLQFLSRNQHTTGIFFGDLSSSCVYSTKVNKTTTSNTNSPVPA</sequence>
<evidence type="ECO:0000313" key="3">
    <source>
        <dbReference type="Proteomes" id="UP001292094"/>
    </source>
</evidence>
<dbReference type="AlphaFoldDB" id="A0AAE1Q5Q4"/>
<evidence type="ECO:0000313" key="2">
    <source>
        <dbReference type="EMBL" id="KAK4319267.1"/>
    </source>
</evidence>
<dbReference type="EMBL" id="JAWZYT010000767">
    <property type="protein sequence ID" value="KAK4319267.1"/>
    <property type="molecule type" value="Genomic_DNA"/>
</dbReference>
<proteinExistence type="predicted"/>
<protein>
    <submittedName>
        <fullName evidence="2">Uncharacterized protein</fullName>
    </submittedName>
</protein>
<accession>A0AAE1Q5Q4</accession>
<dbReference type="Proteomes" id="UP001292094">
    <property type="component" value="Unassembled WGS sequence"/>
</dbReference>
<feature type="region of interest" description="Disordered" evidence="1">
    <location>
        <begin position="1"/>
        <end position="30"/>
    </location>
</feature>
<feature type="compositionally biased region" description="Low complexity" evidence="1">
    <location>
        <begin position="18"/>
        <end position="27"/>
    </location>
</feature>
<reference evidence="2" key="1">
    <citation type="submission" date="2023-11" db="EMBL/GenBank/DDBJ databases">
        <title>Genome assemblies of two species of porcelain crab, Petrolisthes cinctipes and Petrolisthes manimaculis (Anomura: Porcellanidae).</title>
        <authorList>
            <person name="Angst P."/>
        </authorList>
    </citation>
    <scope>NUCLEOTIDE SEQUENCE</scope>
    <source>
        <strain evidence="2">PB745_02</strain>
        <tissue evidence="2">Gill</tissue>
    </source>
</reference>
<keyword evidence="3" id="KW-1185">Reference proteome</keyword>
<organism evidence="2 3">
    <name type="scientific">Petrolisthes manimaculis</name>
    <dbReference type="NCBI Taxonomy" id="1843537"/>
    <lineage>
        <taxon>Eukaryota</taxon>
        <taxon>Metazoa</taxon>
        <taxon>Ecdysozoa</taxon>
        <taxon>Arthropoda</taxon>
        <taxon>Crustacea</taxon>
        <taxon>Multicrustacea</taxon>
        <taxon>Malacostraca</taxon>
        <taxon>Eumalacostraca</taxon>
        <taxon>Eucarida</taxon>
        <taxon>Decapoda</taxon>
        <taxon>Pleocyemata</taxon>
        <taxon>Anomura</taxon>
        <taxon>Galatheoidea</taxon>
        <taxon>Porcellanidae</taxon>
        <taxon>Petrolisthes</taxon>
    </lineage>
</organism>
<name>A0AAE1Q5Q4_9EUCA</name>
<evidence type="ECO:0000256" key="1">
    <source>
        <dbReference type="SAM" id="MobiDB-lite"/>
    </source>
</evidence>